<keyword evidence="3" id="KW-1185">Reference proteome</keyword>
<dbReference type="EMBL" id="BAWO01000076">
    <property type="protein sequence ID" value="GAJ41564.1"/>
    <property type="molecule type" value="Genomic_DNA"/>
</dbReference>
<proteinExistence type="predicted"/>
<evidence type="ECO:0000313" key="3">
    <source>
        <dbReference type="Proteomes" id="UP000023561"/>
    </source>
</evidence>
<keyword evidence="1" id="KW-1133">Transmembrane helix</keyword>
<keyword evidence="1" id="KW-0472">Membrane</keyword>
<name>A0A023DJX1_9BACL</name>
<feature type="transmembrane region" description="Helical" evidence="1">
    <location>
        <begin position="65"/>
        <end position="86"/>
    </location>
</feature>
<gene>
    <name evidence="2" type="ORF">GCA01S_076_00060</name>
</gene>
<dbReference type="AlphaFoldDB" id="A0A023DJX1"/>
<feature type="transmembrane region" description="Helical" evidence="1">
    <location>
        <begin position="92"/>
        <end position="113"/>
    </location>
</feature>
<comment type="caution">
    <text evidence="2">The sequence shown here is derived from an EMBL/GenBank/DDBJ whole genome shotgun (WGS) entry which is preliminary data.</text>
</comment>
<sequence>MSWEKVVLPFIGFAFLLASIMFLHKGWTYSESDRKYVDHANPNNGSILDELLQISSILPIPIARIIYLSVGAIYLFTSLLLNYFVYTVFFPFTNWLAIMIVAIITLVSTPFGVKLRKKAEPSDEAVDDHIQQILRCHPIRKLYKNEDYTFLFHHNYAIRSWLFDVNLKKLRENNLYLQKIEKKLLEKLISERMCTPSEERGIDENEKWI</sequence>
<dbReference type="OrthoDB" id="9898706at2"/>
<dbReference type="Proteomes" id="UP000023561">
    <property type="component" value="Unassembled WGS sequence"/>
</dbReference>
<keyword evidence="1" id="KW-0812">Transmembrane</keyword>
<evidence type="ECO:0000256" key="1">
    <source>
        <dbReference type="SAM" id="Phobius"/>
    </source>
</evidence>
<dbReference type="RefSeq" id="WP_042411923.1">
    <property type="nucleotide sequence ID" value="NZ_BAWO01000076.1"/>
</dbReference>
<reference evidence="2 3" key="1">
    <citation type="submission" date="2014-04" db="EMBL/GenBank/DDBJ databases">
        <title>Whole genome shotgun sequence of Geobacillus caldoxylosilyticus NBRC 107762.</title>
        <authorList>
            <person name="Hosoyama A."/>
            <person name="Hosoyama Y."/>
            <person name="Katano-Makiyama Y."/>
            <person name="Tsuchikane K."/>
            <person name="Ohji S."/>
            <person name="Ichikawa N."/>
            <person name="Yamazoe A."/>
            <person name="Fujita N."/>
        </authorList>
    </citation>
    <scope>NUCLEOTIDE SEQUENCE [LARGE SCALE GENOMIC DNA]</scope>
    <source>
        <strain evidence="2 3">NBRC 107762</strain>
    </source>
</reference>
<feature type="transmembrane region" description="Helical" evidence="1">
    <location>
        <begin position="6"/>
        <end position="24"/>
    </location>
</feature>
<evidence type="ECO:0000313" key="2">
    <source>
        <dbReference type="EMBL" id="GAJ41564.1"/>
    </source>
</evidence>
<accession>A0A023DJX1</accession>
<organism evidence="2 3">
    <name type="scientific">Parageobacillus caldoxylosilyticus NBRC 107762</name>
    <dbReference type="NCBI Taxonomy" id="1220594"/>
    <lineage>
        <taxon>Bacteria</taxon>
        <taxon>Bacillati</taxon>
        <taxon>Bacillota</taxon>
        <taxon>Bacilli</taxon>
        <taxon>Bacillales</taxon>
        <taxon>Anoxybacillaceae</taxon>
        <taxon>Saccharococcus</taxon>
    </lineage>
</organism>
<protein>
    <submittedName>
        <fullName evidence="2">Uncharacterized protein</fullName>
    </submittedName>
</protein>